<dbReference type="SUPFAM" id="SSF56399">
    <property type="entry name" value="ADP-ribosylation"/>
    <property type="match status" value="1"/>
</dbReference>
<dbReference type="EC" id="2.4.2.-" evidence="17"/>
<evidence type="ECO:0000256" key="10">
    <source>
        <dbReference type="ARBA" id="ARBA00022842"/>
    </source>
</evidence>
<evidence type="ECO:0000256" key="8">
    <source>
        <dbReference type="ARBA" id="ARBA00022695"/>
    </source>
</evidence>
<dbReference type="GO" id="GO:0005739">
    <property type="term" value="C:mitochondrion"/>
    <property type="evidence" value="ECO:0007669"/>
    <property type="project" value="TreeGrafter"/>
</dbReference>
<dbReference type="InterPro" id="IPR012317">
    <property type="entry name" value="Poly(ADP-ribose)pol_cat_dom"/>
</dbReference>
<dbReference type="GO" id="GO:0000287">
    <property type="term" value="F:magnesium ion binding"/>
    <property type="evidence" value="ECO:0007669"/>
    <property type="project" value="InterPro"/>
</dbReference>
<proteinExistence type="inferred from homology"/>
<evidence type="ECO:0000256" key="17">
    <source>
        <dbReference type="RuleBase" id="RU362114"/>
    </source>
</evidence>
<evidence type="ECO:0000256" key="2">
    <source>
        <dbReference type="ARBA" id="ARBA00001946"/>
    </source>
</evidence>
<feature type="region of interest" description="Disordered" evidence="18">
    <location>
        <begin position="269"/>
        <end position="296"/>
    </location>
</feature>
<dbReference type="GO" id="GO:0051287">
    <property type="term" value="F:NAD binding"/>
    <property type="evidence" value="ECO:0007669"/>
    <property type="project" value="InterPro"/>
</dbReference>
<gene>
    <name evidence="22" type="ORF">CTheo_5121</name>
</gene>
<evidence type="ECO:0000256" key="16">
    <source>
        <dbReference type="ARBA" id="ARBA00023554"/>
    </source>
</evidence>
<evidence type="ECO:0000256" key="7">
    <source>
        <dbReference type="ARBA" id="ARBA00022679"/>
    </source>
</evidence>
<dbReference type="NCBIfam" id="TIGR00127">
    <property type="entry name" value="nadp_idh_euk"/>
    <property type="match status" value="1"/>
</dbReference>
<dbReference type="OrthoDB" id="248923at2759"/>
<reference evidence="22 23" key="1">
    <citation type="journal article" date="2019" name="Fungal Biol. Biotechnol.">
        <title>Draft genome sequence of fastidious pathogen Ceratobasidium theobromae, which causes vascular-streak dieback in Theobroma cacao.</title>
        <authorList>
            <person name="Ali S.S."/>
            <person name="Asman A."/>
            <person name="Shao J."/>
            <person name="Firmansyah A.P."/>
            <person name="Susilo A.W."/>
            <person name="Rosmana A."/>
            <person name="McMahon P."/>
            <person name="Junaid M."/>
            <person name="Guest D."/>
            <person name="Kheng T.Y."/>
            <person name="Meinhardt L.W."/>
            <person name="Bailey B.A."/>
        </authorList>
    </citation>
    <scope>NUCLEOTIDE SEQUENCE [LARGE SCALE GENOMIC DNA]</scope>
    <source>
        <strain evidence="22 23">CT2</strain>
    </source>
</reference>
<keyword evidence="14" id="KW-0464">Manganese</keyword>
<dbReference type="CDD" id="cd07997">
    <property type="entry name" value="WGR_PARP"/>
    <property type="match status" value="1"/>
</dbReference>
<dbReference type="Proteomes" id="UP000383932">
    <property type="component" value="Unassembled WGS sequence"/>
</dbReference>
<comment type="similarity">
    <text evidence="4">Belongs to the isocitrate and isopropylmalate dehydrogenases family.</text>
</comment>
<dbReference type="GO" id="GO:0016779">
    <property type="term" value="F:nucleotidyltransferase activity"/>
    <property type="evidence" value="ECO:0007669"/>
    <property type="project" value="UniProtKB-KW"/>
</dbReference>
<dbReference type="Gene3D" id="2.20.140.10">
    <property type="entry name" value="WGR domain"/>
    <property type="match status" value="1"/>
</dbReference>
<comment type="subcellular location">
    <subcellularLocation>
        <location evidence="3">Nucleus</location>
    </subcellularLocation>
</comment>
<feature type="domain" description="PARP catalytic" evidence="19">
    <location>
        <begin position="433"/>
        <end position="680"/>
    </location>
</feature>
<keyword evidence="10" id="KW-0460">Magnesium</keyword>
<evidence type="ECO:0000313" key="23">
    <source>
        <dbReference type="Proteomes" id="UP000383932"/>
    </source>
</evidence>
<dbReference type="PANTHER" id="PTHR11822:SF21">
    <property type="entry name" value="ISOCITRATE DEHYDROGENASE [NADP], MITOCHONDRIAL"/>
    <property type="match status" value="1"/>
</dbReference>
<dbReference type="PROSITE" id="PS00470">
    <property type="entry name" value="IDH_IMDH"/>
    <property type="match status" value="1"/>
</dbReference>
<evidence type="ECO:0000256" key="11">
    <source>
        <dbReference type="ARBA" id="ARBA00022857"/>
    </source>
</evidence>
<keyword evidence="11" id="KW-0521">NADP</keyword>
<comment type="cofactor">
    <cofactor evidence="2">
        <name>Mg(2+)</name>
        <dbReference type="ChEBI" id="CHEBI:18420"/>
    </cofactor>
</comment>
<feature type="compositionally biased region" description="Low complexity" evidence="18">
    <location>
        <begin position="13"/>
        <end position="24"/>
    </location>
</feature>
<dbReference type="PANTHER" id="PTHR11822">
    <property type="entry name" value="NADP-SPECIFIC ISOCITRATE DEHYDROGENASE"/>
    <property type="match status" value="1"/>
</dbReference>
<dbReference type="GO" id="GO:0003950">
    <property type="term" value="F:NAD+ poly-ADP-ribosyltransferase activity"/>
    <property type="evidence" value="ECO:0007669"/>
    <property type="project" value="UniProtKB-UniRule"/>
</dbReference>
<evidence type="ECO:0000259" key="19">
    <source>
        <dbReference type="PROSITE" id="PS51059"/>
    </source>
</evidence>
<feature type="compositionally biased region" description="Basic and acidic residues" evidence="18">
    <location>
        <begin position="276"/>
        <end position="293"/>
    </location>
</feature>
<comment type="catalytic activity">
    <reaction evidence="16">
        <text>D-threo-isocitrate + NADP(+) = 2-oxoglutarate + CO2 + NADPH</text>
        <dbReference type="Rhea" id="RHEA:19629"/>
        <dbReference type="ChEBI" id="CHEBI:15562"/>
        <dbReference type="ChEBI" id="CHEBI:16526"/>
        <dbReference type="ChEBI" id="CHEBI:16810"/>
        <dbReference type="ChEBI" id="CHEBI:57783"/>
        <dbReference type="ChEBI" id="CHEBI:58349"/>
        <dbReference type="EC" id="1.1.1.42"/>
    </reaction>
</comment>
<feature type="region of interest" description="Disordered" evidence="18">
    <location>
        <begin position="1"/>
        <end position="118"/>
    </location>
</feature>
<dbReference type="InterPro" id="IPR004102">
    <property type="entry name" value="Poly(ADP-ribose)pol_reg_dom"/>
</dbReference>
<sequence length="1147" mass="126462">MPRVTRSATKAATPVDSPASTDSTPTPPSQPKATKKAAPKKAAPKKRTRTNTDTQDDNDTADAPKPPAKRAKKSATKDNVDTTASTSAANNDAPSTSGQAQAQATTDAPAKAKTPEPAPKMVSVIKRGAAPVDPLSPSLVGERQMLYPVPQLVQVSETMVLATHQVYVDSNGEIWDAMLNQTDALNNNNKFYVIQLLHPNGNNNSVMLHVRWGRVGENGAALDKGPWPPAQAVNEFMKQFKSKSGSDWKDRKKMQPKKGKYMWLERAYDDEEEQDSDGKGKGKASDGPREKTPEPTLGTELLDLASLIFSASLLQAALSEMNYDANKLPLGKLAKTTILLGFAALKGIAEVLAEPNGAKAGEHGGQRKALVDLTNAYYSIIPHSFGRRHPIVIDRPEILKKELELVDALGDMEIANKIMSDSRPRDADGNPVNPLDANMRSLDLKSIEPVDRNSKEWTSIHQYMTGTHGATHGSYTCQLRNLFRVERHGEAEAWEKAGWGKLGDGDKMLLWHGSRSTNFAGILKQGLRIAPPEAPVTGYMFGKGVYFADAFSKSANYCHAGQSRNIGILLLCEVAAKPFLELNNSDYHADVNSKSHNKIATKGVGMAQPAEWQDCSDALDRDDLKGVVMPKGGLHQLRPPGAWLQYNEVVCGMTSGGPKRADNTKDLFGELQLVNRSCIWHITTTKKLCVPLFSVQRTLDDKMLGIYRVAQLSRSRLPPSARQAWTGGMISMQRYASTSRQRIKVDNPVVELDGDEMTRVIWKKIREELILPYLDLDIKYYDLGMENRDATNDQVTIDSALAILKHNVGIKCATITPDEARVKEFKLKEMWRSPNGTIRNLLNGTVFREPIVLDRIPRPVPGWVKPIIIGRHAFGDQYRSTDFIVPGPGKLDLIFTPEDGGKPTTLNVYDFESRGIALAMYNTDESIEGFAHASFKMALEKKMPLYMSTKNTILKKYDGRFKDIFQDIYEASYKQEFGAVVNADFPSKIDDMVAQAIKSSGGFVWACKNYDGDVQSDILAQGFGSLGMMTSELITPDGGTIEAEAAHGTVTRHWREHQKGKETSTNPVASIFAWTRGLAFRAKLDGNQELKAFTKKLEDSCVEVIDKDGIMTKDLALAIHGGKMTREHWVTTTEYMDAVNTKLQSKL</sequence>
<dbReference type="InterPro" id="IPR036930">
    <property type="entry name" value="WGR_dom_sf"/>
</dbReference>
<feature type="domain" description="WGR" evidence="21">
    <location>
        <begin position="163"/>
        <end position="261"/>
    </location>
</feature>
<feature type="domain" description="PARP alpha-helical" evidence="20">
    <location>
        <begin position="294"/>
        <end position="420"/>
    </location>
</feature>
<dbReference type="AlphaFoldDB" id="A0A5N5QI75"/>
<dbReference type="Pfam" id="PF00644">
    <property type="entry name" value="PARP"/>
    <property type="match status" value="1"/>
</dbReference>
<keyword evidence="23" id="KW-1185">Reference proteome</keyword>
<keyword evidence="12" id="KW-0560">Oxidoreductase</keyword>
<dbReference type="Gene3D" id="1.20.142.10">
    <property type="entry name" value="Poly(ADP-ribose) polymerase, regulatory domain"/>
    <property type="match status" value="1"/>
</dbReference>
<evidence type="ECO:0000259" key="20">
    <source>
        <dbReference type="PROSITE" id="PS51060"/>
    </source>
</evidence>
<dbReference type="PROSITE" id="PS51060">
    <property type="entry name" value="PARP_ALPHA_HD"/>
    <property type="match status" value="1"/>
</dbReference>
<keyword evidence="8" id="KW-0548">Nucleotidyltransferase</keyword>
<feature type="compositionally biased region" description="Polar residues" evidence="18">
    <location>
        <begin position="1"/>
        <end position="10"/>
    </location>
</feature>
<dbReference type="InterPro" id="IPR024084">
    <property type="entry name" value="IsoPropMal-DH-like_dom"/>
</dbReference>
<keyword evidence="6 17" id="KW-0328">Glycosyltransferase</keyword>
<evidence type="ECO:0000256" key="15">
    <source>
        <dbReference type="ARBA" id="ARBA00023242"/>
    </source>
</evidence>
<dbReference type="Gene3D" id="3.90.228.10">
    <property type="match status" value="1"/>
</dbReference>
<dbReference type="PROSITE" id="PS51059">
    <property type="entry name" value="PARP_CATALYTIC"/>
    <property type="match status" value="1"/>
</dbReference>
<dbReference type="SUPFAM" id="SSF142921">
    <property type="entry name" value="WGR domain-like"/>
    <property type="match status" value="1"/>
</dbReference>
<dbReference type="PROSITE" id="PS51977">
    <property type="entry name" value="WGR"/>
    <property type="match status" value="1"/>
</dbReference>
<protein>
    <recommendedName>
        <fullName evidence="17">Poly [ADP-ribose] polymerase</fullName>
        <shortName evidence="17">PARP</shortName>
        <ecNumber evidence="17">2.4.2.-</ecNumber>
    </recommendedName>
</protein>
<dbReference type="Pfam" id="PF02877">
    <property type="entry name" value="PARP_reg"/>
    <property type="match status" value="1"/>
</dbReference>
<dbReference type="SUPFAM" id="SSF53659">
    <property type="entry name" value="Isocitrate/Isopropylmalate dehydrogenase-like"/>
    <property type="match status" value="1"/>
</dbReference>
<keyword evidence="7 17" id="KW-0808">Transferase</keyword>
<evidence type="ECO:0000256" key="12">
    <source>
        <dbReference type="ARBA" id="ARBA00023002"/>
    </source>
</evidence>
<accession>A0A5N5QI75</accession>
<organism evidence="22 23">
    <name type="scientific">Ceratobasidium theobromae</name>
    <dbReference type="NCBI Taxonomy" id="1582974"/>
    <lineage>
        <taxon>Eukaryota</taxon>
        <taxon>Fungi</taxon>
        <taxon>Dikarya</taxon>
        <taxon>Basidiomycota</taxon>
        <taxon>Agaricomycotina</taxon>
        <taxon>Agaricomycetes</taxon>
        <taxon>Cantharellales</taxon>
        <taxon>Ceratobasidiaceae</taxon>
        <taxon>Ceratobasidium</taxon>
    </lineage>
</organism>
<dbReference type="Pfam" id="PF00180">
    <property type="entry name" value="Iso_dh"/>
    <property type="match status" value="1"/>
</dbReference>
<evidence type="ECO:0000256" key="6">
    <source>
        <dbReference type="ARBA" id="ARBA00022676"/>
    </source>
</evidence>
<dbReference type="SUPFAM" id="SSF47587">
    <property type="entry name" value="Domain of poly(ADP-ribose) polymerase"/>
    <property type="match status" value="1"/>
</dbReference>
<dbReference type="FunFam" id="3.40.718.10:FF:000016">
    <property type="entry name" value="Isocitrate dehydrogenase [NADP]"/>
    <property type="match status" value="1"/>
</dbReference>
<evidence type="ECO:0000256" key="5">
    <source>
        <dbReference type="ARBA" id="ARBA00022532"/>
    </source>
</evidence>
<dbReference type="GO" id="GO:0006102">
    <property type="term" value="P:isocitrate metabolic process"/>
    <property type="evidence" value="ECO:0007669"/>
    <property type="project" value="InterPro"/>
</dbReference>
<dbReference type="EMBL" id="SSOP01000105">
    <property type="protein sequence ID" value="KAB5591440.1"/>
    <property type="molecule type" value="Genomic_DNA"/>
</dbReference>
<evidence type="ECO:0000256" key="1">
    <source>
        <dbReference type="ARBA" id="ARBA00001936"/>
    </source>
</evidence>
<keyword evidence="5" id="KW-0816">Tricarboxylic acid cycle</keyword>
<keyword evidence="15" id="KW-0539">Nucleus</keyword>
<comment type="cofactor">
    <cofactor evidence="1">
        <name>Mn(2+)</name>
        <dbReference type="ChEBI" id="CHEBI:29035"/>
    </cofactor>
</comment>
<evidence type="ECO:0000256" key="9">
    <source>
        <dbReference type="ARBA" id="ARBA00022723"/>
    </source>
</evidence>
<evidence type="ECO:0000256" key="14">
    <source>
        <dbReference type="ARBA" id="ARBA00023211"/>
    </source>
</evidence>
<dbReference type="CDD" id="cd01437">
    <property type="entry name" value="parp_like"/>
    <property type="match status" value="1"/>
</dbReference>
<dbReference type="Gene3D" id="3.40.718.10">
    <property type="entry name" value="Isopropylmalate Dehydrogenase"/>
    <property type="match status" value="1"/>
</dbReference>
<feature type="compositionally biased region" description="Low complexity" evidence="18">
    <location>
        <begin position="81"/>
        <end position="112"/>
    </location>
</feature>
<dbReference type="NCBIfam" id="NF006156">
    <property type="entry name" value="PRK08299.1"/>
    <property type="match status" value="1"/>
</dbReference>
<evidence type="ECO:0000313" key="22">
    <source>
        <dbReference type="EMBL" id="KAB5591440.1"/>
    </source>
</evidence>
<dbReference type="GO" id="GO:0004450">
    <property type="term" value="F:isocitrate dehydrogenase (NADP+) activity"/>
    <property type="evidence" value="ECO:0007669"/>
    <property type="project" value="UniProtKB-EC"/>
</dbReference>
<dbReference type="InterPro" id="IPR008893">
    <property type="entry name" value="WGR_domain"/>
</dbReference>
<dbReference type="InterPro" id="IPR036616">
    <property type="entry name" value="Poly(ADP-ribose)pol_reg_dom_sf"/>
</dbReference>
<evidence type="ECO:0000256" key="13">
    <source>
        <dbReference type="ARBA" id="ARBA00023027"/>
    </source>
</evidence>
<comment type="caution">
    <text evidence="22">The sequence shown here is derived from an EMBL/GenBank/DDBJ whole genome shotgun (WGS) entry which is preliminary data.</text>
</comment>
<dbReference type="GO" id="GO:0006099">
    <property type="term" value="P:tricarboxylic acid cycle"/>
    <property type="evidence" value="ECO:0007669"/>
    <property type="project" value="UniProtKB-KW"/>
</dbReference>
<dbReference type="InterPro" id="IPR004790">
    <property type="entry name" value="Isocitrate_DH_NADP"/>
</dbReference>
<dbReference type="SMART" id="SM00773">
    <property type="entry name" value="WGR"/>
    <property type="match status" value="1"/>
</dbReference>
<dbReference type="Pfam" id="PF05406">
    <property type="entry name" value="WGR"/>
    <property type="match status" value="1"/>
</dbReference>
<feature type="compositionally biased region" description="Basic residues" evidence="18">
    <location>
        <begin position="33"/>
        <end position="49"/>
    </location>
</feature>
<keyword evidence="9" id="KW-0479">Metal-binding</keyword>
<evidence type="ECO:0000256" key="18">
    <source>
        <dbReference type="SAM" id="MobiDB-lite"/>
    </source>
</evidence>
<dbReference type="InterPro" id="IPR019818">
    <property type="entry name" value="IsoCit/isopropylmalate_DH_CS"/>
</dbReference>
<dbReference type="GO" id="GO:0005634">
    <property type="term" value="C:nucleus"/>
    <property type="evidence" value="ECO:0007669"/>
    <property type="project" value="UniProtKB-SubCell"/>
</dbReference>
<evidence type="ECO:0000256" key="3">
    <source>
        <dbReference type="ARBA" id="ARBA00004123"/>
    </source>
</evidence>
<dbReference type="SMART" id="SM01329">
    <property type="entry name" value="Iso_dh"/>
    <property type="match status" value="1"/>
</dbReference>
<name>A0A5N5QI75_9AGAM</name>
<keyword evidence="13 17" id="KW-0520">NAD</keyword>
<dbReference type="GO" id="GO:0006739">
    <property type="term" value="P:NADP+ metabolic process"/>
    <property type="evidence" value="ECO:0007669"/>
    <property type="project" value="TreeGrafter"/>
</dbReference>
<evidence type="ECO:0000256" key="4">
    <source>
        <dbReference type="ARBA" id="ARBA00007769"/>
    </source>
</evidence>
<evidence type="ECO:0000259" key="21">
    <source>
        <dbReference type="PROSITE" id="PS51977"/>
    </source>
</evidence>